<protein>
    <recommendedName>
        <fullName evidence="8">Protein phosphatase 1 regulatory subunit 7</fullName>
    </recommendedName>
</protein>
<reference evidence="6 7" key="1">
    <citation type="submission" date="2022-12" db="EMBL/GenBank/DDBJ databases">
        <title>Chromosome-level genome of Tegillarca granosa.</title>
        <authorList>
            <person name="Kim J."/>
        </authorList>
    </citation>
    <scope>NUCLEOTIDE SEQUENCE [LARGE SCALE GENOMIC DNA]</scope>
    <source>
        <strain evidence="6">Teg-2019</strain>
        <tissue evidence="6">Adductor muscle</tissue>
    </source>
</reference>
<dbReference type="EMBL" id="JARBDR010000141">
    <property type="protein sequence ID" value="KAJ8320459.1"/>
    <property type="molecule type" value="Genomic_DNA"/>
</dbReference>
<dbReference type="InterPro" id="IPR001611">
    <property type="entry name" value="Leu-rich_rpt"/>
</dbReference>
<dbReference type="Pfam" id="PF12799">
    <property type="entry name" value="LRR_4"/>
    <property type="match status" value="1"/>
</dbReference>
<keyword evidence="4" id="KW-0539">Nucleus</keyword>
<dbReference type="SUPFAM" id="SSF52058">
    <property type="entry name" value="L domain-like"/>
    <property type="match status" value="1"/>
</dbReference>
<dbReference type="PANTHER" id="PTHR45973:SF23">
    <property type="entry name" value="PROTEIN PHOSPHATASE 1 REGULATORY SUBUNIT 7"/>
    <property type="match status" value="1"/>
</dbReference>
<comment type="subcellular location">
    <subcellularLocation>
        <location evidence="1">Nucleus</location>
    </subcellularLocation>
</comment>
<dbReference type="InterPro" id="IPR032675">
    <property type="entry name" value="LRR_dom_sf"/>
</dbReference>
<organism evidence="6 7">
    <name type="scientific">Tegillarca granosa</name>
    <name type="common">Malaysian cockle</name>
    <name type="synonym">Anadara granosa</name>
    <dbReference type="NCBI Taxonomy" id="220873"/>
    <lineage>
        <taxon>Eukaryota</taxon>
        <taxon>Metazoa</taxon>
        <taxon>Spiralia</taxon>
        <taxon>Lophotrochozoa</taxon>
        <taxon>Mollusca</taxon>
        <taxon>Bivalvia</taxon>
        <taxon>Autobranchia</taxon>
        <taxon>Pteriomorphia</taxon>
        <taxon>Arcoida</taxon>
        <taxon>Arcoidea</taxon>
        <taxon>Arcidae</taxon>
        <taxon>Tegillarca</taxon>
    </lineage>
</organism>
<gene>
    <name evidence="6" type="ORF">KUTeg_002046</name>
</gene>
<evidence type="ECO:0008006" key="8">
    <source>
        <dbReference type="Google" id="ProtNLM"/>
    </source>
</evidence>
<evidence type="ECO:0000313" key="6">
    <source>
        <dbReference type="EMBL" id="KAJ8320459.1"/>
    </source>
</evidence>
<evidence type="ECO:0000313" key="7">
    <source>
        <dbReference type="Proteomes" id="UP001217089"/>
    </source>
</evidence>
<accession>A0ABQ9FT78</accession>
<dbReference type="Proteomes" id="UP001217089">
    <property type="component" value="Unassembled WGS sequence"/>
</dbReference>
<evidence type="ECO:0000256" key="1">
    <source>
        <dbReference type="ARBA" id="ARBA00004123"/>
    </source>
</evidence>
<evidence type="ECO:0000256" key="4">
    <source>
        <dbReference type="ARBA" id="ARBA00023242"/>
    </source>
</evidence>
<dbReference type="PROSITE" id="PS51450">
    <property type="entry name" value="LRR"/>
    <property type="match status" value="4"/>
</dbReference>
<dbReference type="InterPro" id="IPR050576">
    <property type="entry name" value="Cilia_flagella_integrity"/>
</dbReference>
<dbReference type="PANTHER" id="PTHR45973">
    <property type="entry name" value="PROTEIN PHOSPHATASE 1 REGULATORY SUBUNIT SDS22-RELATED"/>
    <property type="match status" value="1"/>
</dbReference>
<keyword evidence="7" id="KW-1185">Reference proteome</keyword>
<dbReference type="InterPro" id="IPR025875">
    <property type="entry name" value="Leu-rich_rpt_4"/>
</dbReference>
<dbReference type="Pfam" id="PF14580">
    <property type="entry name" value="LRR_9"/>
    <property type="match status" value="1"/>
</dbReference>
<feature type="compositionally biased region" description="Acidic residues" evidence="5">
    <location>
        <begin position="24"/>
        <end position="33"/>
    </location>
</feature>
<sequence>MAQKYLNKHSRMEDSAQEGAFSQGEEDMDDATSDEQGRELIIADPNAVDVDFNHCKLISMANVNQLVKAETICLRQNLIKKIEGLESLTQLRESLDLSYNRIKVLEGLDTLTNLHTLYVVNNKIEKIQNINHLVHLKLLELGSNRIRITEIQGLEALVNLKCLSVQSNRITKIKGLETLENLEEFYADHNGISKVEGLDKNVKLTTLDLASNRIERIENVSHLVEMEEFWFNDNQIENWDDLKQLEPMKKLVTVYLERNPLYYDSSNPSQICPNYRRKIKLALPQVQQIDATLCK</sequence>
<comment type="caution">
    <text evidence="6">The sequence shown here is derived from an EMBL/GenBank/DDBJ whole genome shotgun (WGS) entry which is preliminary data.</text>
</comment>
<feature type="region of interest" description="Disordered" evidence="5">
    <location>
        <begin position="1"/>
        <end position="35"/>
    </location>
</feature>
<keyword evidence="3" id="KW-0677">Repeat</keyword>
<evidence type="ECO:0000256" key="5">
    <source>
        <dbReference type="SAM" id="MobiDB-lite"/>
    </source>
</evidence>
<name>A0ABQ9FT78_TEGGR</name>
<proteinExistence type="predicted"/>
<dbReference type="SMART" id="SM00365">
    <property type="entry name" value="LRR_SD22"/>
    <property type="match status" value="8"/>
</dbReference>
<evidence type="ECO:0000256" key="2">
    <source>
        <dbReference type="ARBA" id="ARBA00022614"/>
    </source>
</evidence>
<keyword evidence="2" id="KW-0433">Leucine-rich repeat</keyword>
<dbReference type="Gene3D" id="3.80.10.10">
    <property type="entry name" value="Ribonuclease Inhibitor"/>
    <property type="match status" value="2"/>
</dbReference>
<evidence type="ECO:0000256" key="3">
    <source>
        <dbReference type="ARBA" id="ARBA00022737"/>
    </source>
</evidence>